<protein>
    <submittedName>
        <fullName evidence="1">Uncharacterized protein</fullName>
    </submittedName>
</protein>
<name>A0AAD9HBA1_9PEZI</name>
<accession>A0AAD9HBA1</accession>
<dbReference type="AlphaFoldDB" id="A0AAD9HBA1"/>
<organism evidence="1 2">
    <name type="scientific">Colletotrichum zoysiae</name>
    <dbReference type="NCBI Taxonomy" id="1216348"/>
    <lineage>
        <taxon>Eukaryota</taxon>
        <taxon>Fungi</taxon>
        <taxon>Dikarya</taxon>
        <taxon>Ascomycota</taxon>
        <taxon>Pezizomycotina</taxon>
        <taxon>Sordariomycetes</taxon>
        <taxon>Hypocreomycetidae</taxon>
        <taxon>Glomerellales</taxon>
        <taxon>Glomerellaceae</taxon>
        <taxon>Colletotrichum</taxon>
        <taxon>Colletotrichum graminicola species complex</taxon>
    </lineage>
</organism>
<comment type="caution">
    <text evidence="1">The sequence shown here is derived from an EMBL/GenBank/DDBJ whole genome shotgun (WGS) entry which is preliminary data.</text>
</comment>
<proteinExistence type="predicted"/>
<evidence type="ECO:0000313" key="2">
    <source>
        <dbReference type="Proteomes" id="UP001232148"/>
    </source>
</evidence>
<dbReference type="Proteomes" id="UP001232148">
    <property type="component" value="Unassembled WGS sequence"/>
</dbReference>
<dbReference type="EMBL" id="MU842927">
    <property type="protein sequence ID" value="KAK2025880.1"/>
    <property type="molecule type" value="Genomic_DNA"/>
</dbReference>
<reference evidence="1" key="1">
    <citation type="submission" date="2021-06" db="EMBL/GenBank/DDBJ databases">
        <title>Comparative genomics, transcriptomics and evolutionary studies reveal genomic signatures of adaptation to plant cell wall in hemibiotrophic fungi.</title>
        <authorList>
            <consortium name="DOE Joint Genome Institute"/>
            <person name="Baroncelli R."/>
            <person name="Diaz J.F."/>
            <person name="Benocci T."/>
            <person name="Peng M."/>
            <person name="Battaglia E."/>
            <person name="Haridas S."/>
            <person name="Andreopoulos W."/>
            <person name="Labutti K."/>
            <person name="Pangilinan J."/>
            <person name="Floch G.L."/>
            <person name="Makela M.R."/>
            <person name="Henrissat B."/>
            <person name="Grigoriev I.V."/>
            <person name="Crouch J.A."/>
            <person name="De Vries R.P."/>
            <person name="Sukno S.A."/>
            <person name="Thon M.R."/>
        </authorList>
    </citation>
    <scope>NUCLEOTIDE SEQUENCE</scope>
    <source>
        <strain evidence="1">MAFF235873</strain>
    </source>
</reference>
<evidence type="ECO:0000313" key="1">
    <source>
        <dbReference type="EMBL" id="KAK2025880.1"/>
    </source>
</evidence>
<sequence>MPRTQTRAYTHAFVMPEYEIGGAYNYMTRLAQQHAQAAYRQPREDAAEQGAVSITSLSTSWRRPSWHFSASAVRLAQRRPYCFVCLDSSRQIS</sequence>
<keyword evidence="2" id="KW-1185">Reference proteome</keyword>
<gene>
    <name evidence="1" type="ORF">LX32DRAFT_45460</name>
</gene>